<accession>A0ABZ2LLA0</accession>
<dbReference type="SUPFAM" id="SSF53335">
    <property type="entry name" value="S-adenosyl-L-methionine-dependent methyltransferases"/>
    <property type="match status" value="1"/>
</dbReference>
<dbReference type="Gene3D" id="3.40.50.150">
    <property type="entry name" value="Vaccinia Virus protein VP39"/>
    <property type="match status" value="1"/>
</dbReference>
<dbReference type="CDD" id="cd02440">
    <property type="entry name" value="AdoMet_MTases"/>
    <property type="match status" value="1"/>
</dbReference>
<dbReference type="Pfam" id="PF13489">
    <property type="entry name" value="Methyltransf_23"/>
    <property type="match status" value="1"/>
</dbReference>
<keyword evidence="1" id="KW-0489">Methyltransferase</keyword>
<dbReference type="GO" id="GO:0008168">
    <property type="term" value="F:methyltransferase activity"/>
    <property type="evidence" value="ECO:0007669"/>
    <property type="project" value="UniProtKB-KW"/>
</dbReference>
<gene>
    <name evidence="1" type="ORF">LZC94_28155</name>
</gene>
<dbReference type="Proteomes" id="UP001370348">
    <property type="component" value="Chromosome"/>
</dbReference>
<protein>
    <submittedName>
        <fullName evidence="1">Class I SAM-dependent methyltransferase</fullName>
    </submittedName>
</protein>
<evidence type="ECO:0000313" key="2">
    <source>
        <dbReference type="Proteomes" id="UP001370348"/>
    </source>
</evidence>
<evidence type="ECO:0000313" key="1">
    <source>
        <dbReference type="EMBL" id="WXB11719.1"/>
    </source>
</evidence>
<dbReference type="GO" id="GO:0032259">
    <property type="term" value="P:methylation"/>
    <property type="evidence" value="ECO:0007669"/>
    <property type="project" value="UniProtKB-KW"/>
</dbReference>
<reference evidence="1 2" key="1">
    <citation type="submission" date="2021-12" db="EMBL/GenBank/DDBJ databases">
        <title>Discovery of the Pendulisporaceae a myxobacterial family with distinct sporulation behavior and unique specialized metabolism.</title>
        <authorList>
            <person name="Garcia R."/>
            <person name="Popoff A."/>
            <person name="Bader C.D."/>
            <person name="Loehr J."/>
            <person name="Walesch S."/>
            <person name="Walt C."/>
            <person name="Boldt J."/>
            <person name="Bunk B."/>
            <person name="Haeckl F.J.F.P.J."/>
            <person name="Gunesch A.P."/>
            <person name="Birkelbach J."/>
            <person name="Nuebel U."/>
            <person name="Pietschmann T."/>
            <person name="Bach T."/>
            <person name="Mueller R."/>
        </authorList>
    </citation>
    <scope>NUCLEOTIDE SEQUENCE [LARGE SCALE GENOMIC DNA]</scope>
    <source>
        <strain evidence="1 2">MSr11954</strain>
    </source>
</reference>
<sequence>MQTSPSNDLEALVDIQRYQDWILKPYSPYLRGSVLEVGAGIGSLSMHYAHSVERAVLVEPEGKRVAVLRERVAHLRSAEVVEASIESWLGANGADGADGAQHETFDAILMINVLEHIRDDAMTLRRLYERLRPGGAFLCFVPACPWLYGTLDRLVHHYRRYERKGLEALLREVGFDIATLNYFDIAGILPWWFAGRVLRQTAFNAQAAMIYDRFIVPLMSKVEQLMPPPIGKNLTCVAVRPMSETARS</sequence>
<proteinExistence type="predicted"/>
<keyword evidence="2" id="KW-1185">Reference proteome</keyword>
<dbReference type="InterPro" id="IPR029063">
    <property type="entry name" value="SAM-dependent_MTases_sf"/>
</dbReference>
<name>A0ABZ2LLA0_9BACT</name>
<dbReference type="RefSeq" id="WP_394821341.1">
    <property type="nucleotide sequence ID" value="NZ_CP089984.1"/>
</dbReference>
<keyword evidence="1" id="KW-0808">Transferase</keyword>
<dbReference type="PANTHER" id="PTHR43861">
    <property type="entry name" value="TRANS-ACONITATE 2-METHYLTRANSFERASE-RELATED"/>
    <property type="match status" value="1"/>
</dbReference>
<dbReference type="EMBL" id="CP089984">
    <property type="protein sequence ID" value="WXB11719.1"/>
    <property type="molecule type" value="Genomic_DNA"/>
</dbReference>
<organism evidence="1 2">
    <name type="scientific">Pendulispora albinea</name>
    <dbReference type="NCBI Taxonomy" id="2741071"/>
    <lineage>
        <taxon>Bacteria</taxon>
        <taxon>Pseudomonadati</taxon>
        <taxon>Myxococcota</taxon>
        <taxon>Myxococcia</taxon>
        <taxon>Myxococcales</taxon>
        <taxon>Sorangiineae</taxon>
        <taxon>Pendulisporaceae</taxon>
        <taxon>Pendulispora</taxon>
    </lineage>
</organism>